<feature type="signal peptide" evidence="2">
    <location>
        <begin position="1"/>
        <end position="26"/>
    </location>
</feature>
<feature type="region of interest" description="Disordered" evidence="1">
    <location>
        <begin position="540"/>
        <end position="566"/>
    </location>
</feature>
<feature type="chain" id="PRO_5045339021" description="Ras-GEF domain-containing protein" evidence="2">
    <location>
        <begin position="27"/>
        <end position="566"/>
    </location>
</feature>
<comment type="caution">
    <text evidence="3">The sequence shown here is derived from an EMBL/GenBank/DDBJ whole genome shotgun (WGS) entry which is preliminary data.</text>
</comment>
<reference evidence="4" key="1">
    <citation type="journal article" date="2019" name="Int. J. Syst. Evol. Microbiol.">
        <title>The Global Catalogue of Microorganisms (GCM) 10K type strain sequencing project: providing services to taxonomists for standard genome sequencing and annotation.</title>
        <authorList>
            <consortium name="The Broad Institute Genomics Platform"/>
            <consortium name="The Broad Institute Genome Sequencing Center for Infectious Disease"/>
            <person name="Wu L."/>
            <person name="Ma J."/>
        </authorList>
    </citation>
    <scope>NUCLEOTIDE SEQUENCE [LARGE SCALE GENOMIC DNA]</scope>
    <source>
        <strain evidence="4">CGMCC 1.13666</strain>
    </source>
</reference>
<dbReference type="EMBL" id="JBHSZP010000013">
    <property type="protein sequence ID" value="MFC7089093.1"/>
    <property type="molecule type" value="Genomic_DNA"/>
</dbReference>
<proteinExistence type="predicted"/>
<organism evidence="3 4">
    <name type="scientific">Halomonas salifodinae</name>
    <dbReference type="NCBI Taxonomy" id="438745"/>
    <lineage>
        <taxon>Bacteria</taxon>
        <taxon>Pseudomonadati</taxon>
        <taxon>Pseudomonadota</taxon>
        <taxon>Gammaproteobacteria</taxon>
        <taxon>Oceanospirillales</taxon>
        <taxon>Halomonadaceae</taxon>
        <taxon>Halomonas</taxon>
    </lineage>
</organism>
<evidence type="ECO:0008006" key="5">
    <source>
        <dbReference type="Google" id="ProtNLM"/>
    </source>
</evidence>
<evidence type="ECO:0000313" key="3">
    <source>
        <dbReference type="EMBL" id="MFC7089093.1"/>
    </source>
</evidence>
<keyword evidence="2" id="KW-0732">Signal</keyword>
<accession>A0ABW2EWI8</accession>
<feature type="compositionally biased region" description="Basic and acidic residues" evidence="1">
    <location>
        <begin position="557"/>
        <end position="566"/>
    </location>
</feature>
<evidence type="ECO:0000313" key="4">
    <source>
        <dbReference type="Proteomes" id="UP001596411"/>
    </source>
</evidence>
<evidence type="ECO:0000256" key="1">
    <source>
        <dbReference type="SAM" id="MobiDB-lite"/>
    </source>
</evidence>
<keyword evidence="4" id="KW-1185">Reference proteome</keyword>
<name>A0ABW2EWI8_9GAMM</name>
<dbReference type="Proteomes" id="UP001596411">
    <property type="component" value="Unassembled WGS sequence"/>
</dbReference>
<protein>
    <recommendedName>
        <fullName evidence="5">Ras-GEF domain-containing protein</fullName>
    </recommendedName>
</protein>
<sequence length="566" mass="62576">MTSNQISDRRALAATSSTLASFLAHAIGTLAKEIRTIEQEIQRINSLVLQSEEQERQSALAPTRKQAATCWKHFRQVRQKSRLGWLLAPVQTFRAWRDWRHAQDKHAQATNNFDAPDAQARRTRDIAAHNHGVKEQRNKRSALNKSLKSYRAHHIALTKFQKAAAAPMAAACGEGWLAADFAELFGNVVALVQAGHLPAATKLLAKLVFQIRPSAAVYARWQQEAQEIRDKAYSGHAGIPATGAFTEIAEASAKLAAACMLDAPARQLASCSHPADQWQLLPLLATSPQRFSVDVLWTIYWSMFQCAQQMADFLSDTEAHEDPLNGRFSTYLESWLSGWAAERIPEFGYPKSSSYLGTLQLASKTEEARVGADLGVIISLNVGGLRCRKAVLLQAKRAKQGIADVGSGKGQLPKLSSLPRAGYYLFYHESPPPLYPPVPTVSSAKALQQCVLDAQKDPGARYLPLDVRTNGWDWASFVSFGLCNATSDLGEPFDTVEEALSILGSGSAGQLPRHLYLVAIEDEPYVRELKKRVREYYRDTPEKTYQKTAGRHLRSSRSHDGPEFGL</sequence>
<gene>
    <name evidence="3" type="ORF">ACFQH5_05980</name>
</gene>
<dbReference type="RefSeq" id="WP_346062722.1">
    <property type="nucleotide sequence ID" value="NZ_BAAADR010000012.1"/>
</dbReference>
<evidence type="ECO:0000256" key="2">
    <source>
        <dbReference type="SAM" id="SignalP"/>
    </source>
</evidence>